<sequence length="106" mass="11882">MVGLPLPVYDQFLCRGNRSGTSGSGLVTLHASTAKRALPLFPIFRDSRAPSRFIQLLVPQLSLGIFREAKNRNTSIGLKIPISSTNYWFRKNCQLRCSCVLHLHII</sequence>
<name>A0A9N9TII0_PHYSR</name>
<proteinExistence type="predicted"/>
<keyword evidence="2" id="KW-1185">Reference proteome</keyword>
<reference evidence="1" key="1">
    <citation type="submission" date="2022-01" db="EMBL/GenBank/DDBJ databases">
        <authorList>
            <person name="King R."/>
        </authorList>
    </citation>
    <scope>NUCLEOTIDE SEQUENCE</scope>
</reference>
<dbReference type="Proteomes" id="UP001153712">
    <property type="component" value="Chromosome 10"/>
</dbReference>
<organism evidence="1 2">
    <name type="scientific">Phyllotreta striolata</name>
    <name type="common">Striped flea beetle</name>
    <name type="synonym">Crioceris striolata</name>
    <dbReference type="NCBI Taxonomy" id="444603"/>
    <lineage>
        <taxon>Eukaryota</taxon>
        <taxon>Metazoa</taxon>
        <taxon>Ecdysozoa</taxon>
        <taxon>Arthropoda</taxon>
        <taxon>Hexapoda</taxon>
        <taxon>Insecta</taxon>
        <taxon>Pterygota</taxon>
        <taxon>Neoptera</taxon>
        <taxon>Endopterygota</taxon>
        <taxon>Coleoptera</taxon>
        <taxon>Polyphaga</taxon>
        <taxon>Cucujiformia</taxon>
        <taxon>Chrysomeloidea</taxon>
        <taxon>Chrysomelidae</taxon>
        <taxon>Galerucinae</taxon>
        <taxon>Alticini</taxon>
        <taxon>Phyllotreta</taxon>
    </lineage>
</organism>
<gene>
    <name evidence="1" type="ORF">PHYEVI_LOCUS1919</name>
</gene>
<protein>
    <submittedName>
        <fullName evidence="1">Uncharacterized protein</fullName>
    </submittedName>
</protein>
<evidence type="ECO:0000313" key="1">
    <source>
        <dbReference type="EMBL" id="CAG9855470.1"/>
    </source>
</evidence>
<accession>A0A9N9TII0</accession>
<dbReference type="EMBL" id="OU900103">
    <property type="protein sequence ID" value="CAG9855470.1"/>
    <property type="molecule type" value="Genomic_DNA"/>
</dbReference>
<evidence type="ECO:0000313" key="2">
    <source>
        <dbReference type="Proteomes" id="UP001153712"/>
    </source>
</evidence>
<dbReference type="AlphaFoldDB" id="A0A9N9TII0"/>